<evidence type="ECO:0000256" key="1">
    <source>
        <dbReference type="SAM" id="MobiDB-lite"/>
    </source>
</evidence>
<protein>
    <recommendedName>
        <fullName evidence="2">PEP-utilising enzyme mobile domain-containing protein</fullName>
    </recommendedName>
</protein>
<reference evidence="4" key="1">
    <citation type="journal article" date="2019" name="Int. J. Syst. Evol. Microbiol.">
        <title>The Global Catalogue of Microorganisms (GCM) 10K type strain sequencing project: providing services to taxonomists for standard genome sequencing and annotation.</title>
        <authorList>
            <consortium name="The Broad Institute Genomics Platform"/>
            <consortium name="The Broad Institute Genome Sequencing Center for Infectious Disease"/>
            <person name="Wu L."/>
            <person name="Ma J."/>
        </authorList>
    </citation>
    <scope>NUCLEOTIDE SEQUENCE [LARGE SCALE GENOMIC DNA]</scope>
    <source>
        <strain evidence="4">JCM 18303</strain>
    </source>
</reference>
<sequence>MAGESWDILHRPGAPDQHWSTDNVGEAAPGVLSPLSWSMWGATGDRMPREVAFLMGMFSARDRRDFPLIVRPFHGRIAIRMEYLASIGDRMPGTSGPDVVANMFGRVPETMAFAPTRRRYPVIAYKLPRSVLIAPGRVRRRAPEIDAWWRASIARLPSLDAGACVELLRDAVRRFDDSLTWHSLALLAAVQPTLVALTKLVERAGVGDVGALSGTGGAEMAIVTDLWQASRGAGTVDQVVANHGFHGPLEGEASSHVWREDPAPVTRMIAEYAERPDSDSPVLREQRARERLPDLRRQVLAALPPAQRPAARLLLRYAERTIPLRGVGKRSFLQSLDVARGAVRRLGEHLAADGRLDAPDDAFQLTVAELADGPPGDARELVTRRRDRGREYAALRLPGNWQGVPATTPAGGAGGSDDADEETVHGIGVSAGVAEGLVRVVHDPSFTDVEPGEVLVTPTTDPSWAAIMFLSGALVVDIGGQLSHAAVVARELGIPCVVNTRTGSHRLRTGDRVRVDGTAGTVELLKRAPSEGTAP</sequence>
<organism evidence="3 4">
    <name type="scientific">Pseudonocardia eucalypti</name>
    <dbReference type="NCBI Taxonomy" id="648755"/>
    <lineage>
        <taxon>Bacteria</taxon>
        <taxon>Bacillati</taxon>
        <taxon>Actinomycetota</taxon>
        <taxon>Actinomycetes</taxon>
        <taxon>Pseudonocardiales</taxon>
        <taxon>Pseudonocardiaceae</taxon>
        <taxon>Pseudonocardia</taxon>
    </lineage>
</organism>
<dbReference type="PANTHER" id="PTHR43615:SF1">
    <property type="entry name" value="PPDK_N DOMAIN-CONTAINING PROTEIN"/>
    <property type="match status" value="1"/>
</dbReference>
<gene>
    <name evidence="3" type="ORF">GCM10023321_22440</name>
</gene>
<dbReference type="PANTHER" id="PTHR43615">
    <property type="entry name" value="PHOSPHOENOLPYRUVATE SYNTHASE-RELATED"/>
    <property type="match status" value="1"/>
</dbReference>
<dbReference type="RefSeq" id="WP_185061982.1">
    <property type="nucleotide sequence ID" value="NZ_BAABJP010000008.1"/>
</dbReference>
<dbReference type="Gene3D" id="3.50.30.10">
    <property type="entry name" value="Phosphohistidine domain"/>
    <property type="match status" value="1"/>
</dbReference>
<proteinExistence type="predicted"/>
<name>A0ABP9PW27_9PSEU</name>
<evidence type="ECO:0000313" key="3">
    <source>
        <dbReference type="EMBL" id="GAA5152956.1"/>
    </source>
</evidence>
<feature type="domain" description="PEP-utilising enzyme mobile" evidence="2">
    <location>
        <begin position="450"/>
        <end position="520"/>
    </location>
</feature>
<dbReference type="Proteomes" id="UP001428817">
    <property type="component" value="Unassembled WGS sequence"/>
</dbReference>
<keyword evidence="4" id="KW-1185">Reference proteome</keyword>
<comment type="caution">
    <text evidence="3">The sequence shown here is derived from an EMBL/GenBank/DDBJ whole genome shotgun (WGS) entry which is preliminary data.</text>
</comment>
<dbReference type="InterPro" id="IPR051549">
    <property type="entry name" value="PEP_Utilizing_Enz"/>
</dbReference>
<dbReference type="SUPFAM" id="SSF52009">
    <property type="entry name" value="Phosphohistidine domain"/>
    <property type="match status" value="1"/>
</dbReference>
<feature type="region of interest" description="Disordered" evidence="1">
    <location>
        <begin position="1"/>
        <end position="25"/>
    </location>
</feature>
<dbReference type="InterPro" id="IPR008279">
    <property type="entry name" value="PEP-util_enz_mobile_dom"/>
</dbReference>
<evidence type="ECO:0000259" key="2">
    <source>
        <dbReference type="Pfam" id="PF00391"/>
    </source>
</evidence>
<accession>A0ABP9PW27</accession>
<evidence type="ECO:0000313" key="4">
    <source>
        <dbReference type="Proteomes" id="UP001428817"/>
    </source>
</evidence>
<dbReference type="InterPro" id="IPR036637">
    <property type="entry name" value="Phosphohistidine_dom_sf"/>
</dbReference>
<dbReference type="EMBL" id="BAABJP010000008">
    <property type="protein sequence ID" value="GAA5152956.1"/>
    <property type="molecule type" value="Genomic_DNA"/>
</dbReference>
<dbReference type="Pfam" id="PF00391">
    <property type="entry name" value="PEP-utilizers"/>
    <property type="match status" value="1"/>
</dbReference>